<reference evidence="3" key="1">
    <citation type="submission" date="2017-09" db="EMBL/GenBank/DDBJ databases">
        <title>Depth-based differentiation of microbial function through sediment-hosted aquifers and enrichment of novel symbionts in the deep terrestrial subsurface.</title>
        <authorList>
            <person name="Probst A.J."/>
            <person name="Ladd B."/>
            <person name="Jarett J.K."/>
            <person name="Geller-Mcgrath D.E."/>
            <person name="Sieber C.M.K."/>
            <person name="Emerson J.B."/>
            <person name="Anantharaman K."/>
            <person name="Thomas B.C."/>
            <person name="Malmstrom R."/>
            <person name="Stieglmeier M."/>
            <person name="Klingl A."/>
            <person name="Woyke T."/>
            <person name="Ryan C.M."/>
            <person name="Banfield J.F."/>
        </authorList>
    </citation>
    <scope>NUCLEOTIDE SEQUENCE [LARGE SCALE GENOMIC DNA]</scope>
</reference>
<dbReference type="AlphaFoldDB" id="A0A2M7V9P6"/>
<feature type="compositionally biased region" description="Basic and acidic residues" evidence="1">
    <location>
        <begin position="1"/>
        <end position="24"/>
    </location>
</feature>
<organism evidence="2 3">
    <name type="scientific">Candidatus Magasanikbacteria bacterium CG_4_10_14_0_2_um_filter_37_12</name>
    <dbReference type="NCBI Taxonomy" id="1974637"/>
    <lineage>
        <taxon>Bacteria</taxon>
        <taxon>Candidatus Magasanikiibacteriota</taxon>
    </lineage>
</organism>
<dbReference type="Proteomes" id="UP000228568">
    <property type="component" value="Unassembled WGS sequence"/>
</dbReference>
<evidence type="ECO:0000313" key="2">
    <source>
        <dbReference type="EMBL" id="PIZ95568.1"/>
    </source>
</evidence>
<name>A0A2M7V9P6_9BACT</name>
<accession>A0A2M7V9P6</accession>
<proteinExistence type="predicted"/>
<evidence type="ECO:0000313" key="3">
    <source>
        <dbReference type="Proteomes" id="UP000228568"/>
    </source>
</evidence>
<dbReference type="EMBL" id="PFPK01000009">
    <property type="protein sequence ID" value="PIZ95568.1"/>
    <property type="molecule type" value="Genomic_DNA"/>
</dbReference>
<sequence>MIDKREPAPLGVTREDQEPPKTEPFDMGLPPTADGLGIPDGRRAREVGSTPETTHALFALETYLLGPDMEALPPDLKVELLAAVRRKMGE</sequence>
<feature type="region of interest" description="Disordered" evidence="1">
    <location>
        <begin position="1"/>
        <end position="50"/>
    </location>
</feature>
<protein>
    <submittedName>
        <fullName evidence="2">Uncharacterized protein</fullName>
    </submittedName>
</protein>
<comment type="caution">
    <text evidence="2">The sequence shown here is derived from an EMBL/GenBank/DDBJ whole genome shotgun (WGS) entry which is preliminary data.</text>
</comment>
<gene>
    <name evidence="2" type="ORF">COX81_00685</name>
</gene>
<evidence type="ECO:0000256" key="1">
    <source>
        <dbReference type="SAM" id="MobiDB-lite"/>
    </source>
</evidence>